<evidence type="ECO:0000313" key="3">
    <source>
        <dbReference type="Proteomes" id="UP001225356"/>
    </source>
</evidence>
<proteinExistence type="predicted"/>
<keyword evidence="1" id="KW-0472">Membrane</keyword>
<evidence type="ECO:0000256" key="1">
    <source>
        <dbReference type="SAM" id="Phobius"/>
    </source>
</evidence>
<keyword evidence="1" id="KW-1133">Transmembrane helix</keyword>
<organism evidence="2 3">
    <name type="scientific">Streptosporangium lutulentum</name>
    <dbReference type="NCBI Taxonomy" id="1461250"/>
    <lineage>
        <taxon>Bacteria</taxon>
        <taxon>Bacillati</taxon>
        <taxon>Actinomycetota</taxon>
        <taxon>Actinomycetes</taxon>
        <taxon>Streptosporangiales</taxon>
        <taxon>Streptosporangiaceae</taxon>
        <taxon>Streptosporangium</taxon>
    </lineage>
</organism>
<gene>
    <name evidence="2" type="ORF">J2853_008977</name>
</gene>
<dbReference type="SUPFAM" id="SSF47240">
    <property type="entry name" value="Ferritin-like"/>
    <property type="match status" value="1"/>
</dbReference>
<dbReference type="EMBL" id="JAUSQU010000001">
    <property type="protein sequence ID" value="MDP9849766.1"/>
    <property type="molecule type" value="Genomic_DNA"/>
</dbReference>
<reference evidence="2 3" key="1">
    <citation type="submission" date="2023-07" db="EMBL/GenBank/DDBJ databases">
        <title>Sequencing the genomes of 1000 actinobacteria strains.</title>
        <authorList>
            <person name="Klenk H.-P."/>
        </authorList>
    </citation>
    <scope>NUCLEOTIDE SEQUENCE [LARGE SCALE GENOMIC DNA]</scope>
    <source>
        <strain evidence="2 3">DSM 46740</strain>
    </source>
</reference>
<keyword evidence="1" id="KW-0812">Transmembrane</keyword>
<dbReference type="InterPro" id="IPR009078">
    <property type="entry name" value="Ferritin-like_SF"/>
</dbReference>
<protein>
    <submittedName>
        <fullName evidence="2">Uncharacterized protein</fullName>
    </submittedName>
</protein>
<dbReference type="RefSeq" id="WP_307567786.1">
    <property type="nucleotide sequence ID" value="NZ_JAUSQU010000001.1"/>
</dbReference>
<keyword evidence="3" id="KW-1185">Reference proteome</keyword>
<evidence type="ECO:0000313" key="2">
    <source>
        <dbReference type="EMBL" id="MDP9849766.1"/>
    </source>
</evidence>
<accession>A0ABT9QSW0</accession>
<name>A0ABT9QSW0_9ACTN</name>
<comment type="caution">
    <text evidence="2">The sequence shown here is derived from an EMBL/GenBank/DDBJ whole genome shotgun (WGS) entry which is preliminary data.</text>
</comment>
<dbReference type="Proteomes" id="UP001225356">
    <property type="component" value="Unassembled WGS sequence"/>
</dbReference>
<sequence>MRLRRALELMIAEVIAPPRYYQALRDRSGDGLTSDVAARIHADERRYLPFHCDRLRDSFRSLPRVVRVIAFCGWWFLLPGVCVVIAVDHGSTLRHLGVPGFVFVLDVVRLFSTVAEKVFMRDGG</sequence>
<feature type="transmembrane region" description="Helical" evidence="1">
    <location>
        <begin position="65"/>
        <end position="87"/>
    </location>
</feature>